<feature type="transmembrane region" description="Helical" evidence="11">
    <location>
        <begin position="134"/>
        <end position="151"/>
    </location>
</feature>
<dbReference type="InterPro" id="IPR046342">
    <property type="entry name" value="CBS_dom_sf"/>
</dbReference>
<dbReference type="PANTHER" id="PTHR22777">
    <property type="entry name" value="HEMOLYSIN-RELATED"/>
    <property type="match status" value="1"/>
</dbReference>
<dbReference type="AlphaFoldDB" id="A0A426QIK7"/>
<dbReference type="PROSITE" id="PS51846">
    <property type="entry name" value="CNNM"/>
    <property type="match status" value="1"/>
</dbReference>
<dbReference type="PROSITE" id="PS51371">
    <property type="entry name" value="CBS"/>
    <property type="match status" value="1"/>
</dbReference>
<dbReference type="PANTHER" id="PTHR22777:SF32">
    <property type="entry name" value="UPF0053 INNER MEMBRANE PROTEIN YFJD"/>
    <property type="match status" value="1"/>
</dbReference>
<keyword evidence="8 10" id="KW-0472">Membrane</keyword>
<dbReference type="SMART" id="SM01091">
    <property type="entry name" value="CorC_HlyC"/>
    <property type="match status" value="1"/>
</dbReference>
<evidence type="ECO:0000313" key="14">
    <source>
        <dbReference type="EMBL" id="RRQ21578.1"/>
    </source>
</evidence>
<dbReference type="Gene3D" id="3.10.580.10">
    <property type="entry name" value="CBS-domain"/>
    <property type="match status" value="1"/>
</dbReference>
<dbReference type="RefSeq" id="WP_125180921.1">
    <property type="nucleotide sequence ID" value="NZ_QZMU01000001.1"/>
</dbReference>
<evidence type="ECO:0000256" key="7">
    <source>
        <dbReference type="ARBA" id="ARBA00023122"/>
    </source>
</evidence>
<dbReference type="Pfam" id="PF01595">
    <property type="entry name" value="CNNM"/>
    <property type="match status" value="1"/>
</dbReference>
<evidence type="ECO:0000256" key="2">
    <source>
        <dbReference type="ARBA" id="ARBA00006337"/>
    </source>
</evidence>
<dbReference type="CDD" id="cd04590">
    <property type="entry name" value="CBS_pair_CorC_HlyC_assoc"/>
    <property type="match status" value="1"/>
</dbReference>
<dbReference type="Pfam" id="PF03471">
    <property type="entry name" value="CorC_HlyC"/>
    <property type="match status" value="1"/>
</dbReference>
<organism evidence="14 15">
    <name type="scientific">Thiohalobacter thiocyanaticus</name>
    <dbReference type="NCBI Taxonomy" id="585455"/>
    <lineage>
        <taxon>Bacteria</taxon>
        <taxon>Pseudomonadati</taxon>
        <taxon>Pseudomonadota</taxon>
        <taxon>Gammaproteobacteria</taxon>
        <taxon>Thiohalobacterales</taxon>
        <taxon>Thiohalobacteraceae</taxon>
        <taxon>Thiohalobacter</taxon>
    </lineage>
</organism>
<dbReference type="InterPro" id="IPR044751">
    <property type="entry name" value="Ion_transp-like_CBS"/>
</dbReference>
<dbReference type="InterPro" id="IPR016169">
    <property type="entry name" value="FAD-bd_PCMH_sub2"/>
</dbReference>
<keyword evidence="6 10" id="KW-1133">Transmembrane helix</keyword>
<evidence type="ECO:0000256" key="11">
    <source>
        <dbReference type="SAM" id="Phobius"/>
    </source>
</evidence>
<evidence type="ECO:0000256" key="6">
    <source>
        <dbReference type="ARBA" id="ARBA00022989"/>
    </source>
</evidence>
<dbReference type="Pfam" id="PF00571">
    <property type="entry name" value="CBS"/>
    <property type="match status" value="2"/>
</dbReference>
<evidence type="ECO:0000313" key="15">
    <source>
        <dbReference type="Proteomes" id="UP000287798"/>
    </source>
</evidence>
<feature type="transmembrane region" description="Helical" evidence="11">
    <location>
        <begin position="58"/>
        <end position="83"/>
    </location>
</feature>
<dbReference type="OrthoDB" id="9798188at2"/>
<comment type="caution">
    <text evidence="14">The sequence shown here is derived from an EMBL/GenBank/DDBJ whole genome shotgun (WGS) entry which is preliminary data.</text>
</comment>
<dbReference type="InterPro" id="IPR002550">
    <property type="entry name" value="CNNM"/>
</dbReference>
<protein>
    <submittedName>
        <fullName evidence="14">HlyC/CorC family transporter</fullName>
    </submittedName>
</protein>
<reference evidence="14 15" key="1">
    <citation type="journal article" date="2010" name="Int. J. Syst. Evol. Microbiol.">
        <title>Thiohalobacter thiocyanaticus gen. nov., sp. nov., a moderately halophilic, sulfur-oxidizing gammaproteobacterium from hypersaline lakes, that utilizes thiocyanate.</title>
        <authorList>
            <person name="Sorokin D.Y."/>
            <person name="Kovaleva O.L."/>
            <person name="Tourova T.P."/>
            <person name="Muyzer G."/>
        </authorList>
    </citation>
    <scope>NUCLEOTIDE SEQUENCE [LARGE SCALE GENOMIC DNA]</scope>
    <source>
        <strain evidence="14 15">Hrh1</strain>
    </source>
</reference>
<dbReference type="SUPFAM" id="SSF56176">
    <property type="entry name" value="FAD-binding/transporter-associated domain-like"/>
    <property type="match status" value="1"/>
</dbReference>
<evidence type="ECO:0000256" key="8">
    <source>
        <dbReference type="ARBA" id="ARBA00023136"/>
    </source>
</evidence>
<dbReference type="GO" id="GO:0005886">
    <property type="term" value="C:plasma membrane"/>
    <property type="evidence" value="ECO:0007669"/>
    <property type="project" value="UniProtKB-SubCell"/>
</dbReference>
<dbReference type="SUPFAM" id="SSF54631">
    <property type="entry name" value="CBS-domain pair"/>
    <property type="match status" value="1"/>
</dbReference>
<proteinExistence type="inferred from homology"/>
<dbReference type="Proteomes" id="UP000287798">
    <property type="component" value="Unassembled WGS sequence"/>
</dbReference>
<keyword evidence="5" id="KW-0677">Repeat</keyword>
<feature type="domain" description="CBS" evidence="12">
    <location>
        <begin position="271"/>
        <end position="327"/>
    </location>
</feature>
<accession>A0A426QIK7</accession>
<evidence type="ECO:0000256" key="4">
    <source>
        <dbReference type="ARBA" id="ARBA00022692"/>
    </source>
</evidence>
<evidence type="ECO:0000256" key="9">
    <source>
        <dbReference type="PROSITE-ProRule" id="PRU00703"/>
    </source>
</evidence>
<evidence type="ECO:0000256" key="1">
    <source>
        <dbReference type="ARBA" id="ARBA00004651"/>
    </source>
</evidence>
<evidence type="ECO:0000256" key="10">
    <source>
        <dbReference type="PROSITE-ProRule" id="PRU01193"/>
    </source>
</evidence>
<dbReference type="GO" id="GO:0050660">
    <property type="term" value="F:flavin adenine dinucleotide binding"/>
    <property type="evidence" value="ECO:0007669"/>
    <property type="project" value="InterPro"/>
</dbReference>
<comment type="subcellular location">
    <subcellularLocation>
        <location evidence="1">Cell membrane</location>
        <topology evidence="1">Multi-pass membrane protein</topology>
    </subcellularLocation>
</comment>
<comment type="similarity">
    <text evidence="2">Belongs to the UPF0053 family.</text>
</comment>
<dbReference type="Gene3D" id="3.30.465.10">
    <property type="match status" value="1"/>
</dbReference>
<keyword evidence="3" id="KW-1003">Cell membrane</keyword>
<keyword evidence="15" id="KW-1185">Reference proteome</keyword>
<feature type="domain" description="CNNM transmembrane" evidence="13">
    <location>
        <begin position="1"/>
        <end position="190"/>
    </location>
</feature>
<dbReference type="InterPro" id="IPR036318">
    <property type="entry name" value="FAD-bd_PCMH-like_sf"/>
</dbReference>
<evidence type="ECO:0000259" key="13">
    <source>
        <dbReference type="PROSITE" id="PS51846"/>
    </source>
</evidence>
<dbReference type="InterPro" id="IPR000644">
    <property type="entry name" value="CBS_dom"/>
</dbReference>
<keyword evidence="7 9" id="KW-0129">CBS domain</keyword>
<evidence type="ECO:0000256" key="3">
    <source>
        <dbReference type="ARBA" id="ARBA00022475"/>
    </source>
</evidence>
<evidence type="ECO:0000259" key="12">
    <source>
        <dbReference type="PROSITE" id="PS51371"/>
    </source>
</evidence>
<name>A0A426QIK7_9GAMM</name>
<dbReference type="InterPro" id="IPR005170">
    <property type="entry name" value="Transptr-assoc_dom"/>
</dbReference>
<evidence type="ECO:0000256" key="5">
    <source>
        <dbReference type="ARBA" id="ARBA00022737"/>
    </source>
</evidence>
<dbReference type="EMBL" id="QZMU01000001">
    <property type="protein sequence ID" value="RRQ21578.1"/>
    <property type="molecule type" value="Genomic_DNA"/>
</dbReference>
<keyword evidence="4 10" id="KW-0812">Transmembrane</keyword>
<sequence>METFIILLAMVLLLLLEGFFSGSEIALVHAEKVRLHAEANKGNRGARLVLDMFQRPDILLTTTLVGTNISVVTLTTLGTLLMIRLFGEYGDIYGVLIYAPLFLIIGEIVPKSVYQQHADHLAPRVIYPLRVFKILLYPVILTFSSFARLAARLAGENLSEKHLFITRQQIGSIVEMANRSAHVGVFDKERISRAVRFADTSVGDAMRPVAELVAVDGDNGDMREAFRLVGKYGYNRLPVYQGNIGNIIGILTLTVWDLMEGSKREQPLPDLVQPALYVSPLQNVVALMPQLKEREDSMAIVVDEFGSAIGMITMEDIMEEVVGEIRVGYDFDEYRPRRRAHYRRLGDGSYEVDSRLSVGDVNELLDTDLPTSEAHTIGGLVEARLRHIPAVGESITREGWTFTVTEASERAVVKLRISTAADAPDSS</sequence>
<feature type="transmembrane region" description="Helical" evidence="11">
    <location>
        <begin position="95"/>
        <end position="114"/>
    </location>
</feature>
<gene>
    <name evidence="14" type="ORF">D6C00_06240</name>
</gene>